<evidence type="ECO:0000259" key="2">
    <source>
        <dbReference type="Pfam" id="PF20153"/>
    </source>
</evidence>
<evidence type="ECO:0000313" key="4">
    <source>
        <dbReference type="Proteomes" id="UP000256964"/>
    </source>
</evidence>
<protein>
    <recommendedName>
        <fullName evidence="2">DUF6535 domain-containing protein</fullName>
    </recommendedName>
</protein>
<dbReference type="InterPro" id="IPR045338">
    <property type="entry name" value="DUF6535"/>
</dbReference>
<feature type="transmembrane region" description="Helical" evidence="1">
    <location>
        <begin position="171"/>
        <end position="194"/>
    </location>
</feature>
<dbReference type="Pfam" id="PF20153">
    <property type="entry name" value="DUF6535"/>
    <property type="match status" value="1"/>
</dbReference>
<feature type="domain" description="DUF6535" evidence="2">
    <location>
        <begin position="21"/>
        <end position="195"/>
    </location>
</feature>
<dbReference type="EMBL" id="KZ857391">
    <property type="protein sequence ID" value="RDX52265.1"/>
    <property type="molecule type" value="Genomic_DNA"/>
</dbReference>
<organism evidence="3 4">
    <name type="scientific">Lentinus brumalis</name>
    <dbReference type="NCBI Taxonomy" id="2498619"/>
    <lineage>
        <taxon>Eukaryota</taxon>
        <taxon>Fungi</taxon>
        <taxon>Dikarya</taxon>
        <taxon>Basidiomycota</taxon>
        <taxon>Agaricomycotina</taxon>
        <taxon>Agaricomycetes</taxon>
        <taxon>Polyporales</taxon>
        <taxon>Polyporaceae</taxon>
        <taxon>Lentinus</taxon>
    </lineage>
</organism>
<dbReference type="AlphaFoldDB" id="A0A371DIB1"/>
<sequence>MEETIKIASNDYTPDQKAEAWSKTAEIIKVYSDDMVAKWNSEIDTLLVYAGLFSAILTAFNVQSYQLLQPPPPDPILAALEHISGQLGSFSVTTAFINSTQSAYIPVTSTAPGPTRSAVWLNTLWFSALICSLASASVRIMVKQWLREYSAGLSGASDQISRLRQYRLNNLAKWGVAGIVSALPILLQLSLTLFL</sequence>
<keyword evidence="1" id="KW-1133">Transmembrane helix</keyword>
<name>A0A371DIB1_9APHY</name>
<keyword evidence="1" id="KW-0812">Transmembrane</keyword>
<dbReference type="Proteomes" id="UP000256964">
    <property type="component" value="Unassembled WGS sequence"/>
</dbReference>
<accession>A0A371DIB1</accession>
<feature type="non-terminal residue" evidence="3">
    <location>
        <position position="195"/>
    </location>
</feature>
<dbReference type="OrthoDB" id="3185525at2759"/>
<evidence type="ECO:0000313" key="3">
    <source>
        <dbReference type="EMBL" id="RDX52265.1"/>
    </source>
</evidence>
<reference evidence="3 4" key="1">
    <citation type="journal article" date="2018" name="Biotechnol. Biofuels">
        <title>Integrative visual omics of the white-rot fungus Polyporus brumalis exposes the biotechnological potential of its oxidative enzymes for delignifying raw plant biomass.</title>
        <authorList>
            <person name="Miyauchi S."/>
            <person name="Rancon A."/>
            <person name="Drula E."/>
            <person name="Hage H."/>
            <person name="Chaduli D."/>
            <person name="Favel A."/>
            <person name="Grisel S."/>
            <person name="Henrissat B."/>
            <person name="Herpoel-Gimbert I."/>
            <person name="Ruiz-Duenas F.J."/>
            <person name="Chevret D."/>
            <person name="Hainaut M."/>
            <person name="Lin J."/>
            <person name="Wang M."/>
            <person name="Pangilinan J."/>
            <person name="Lipzen A."/>
            <person name="Lesage-Meessen L."/>
            <person name="Navarro D."/>
            <person name="Riley R."/>
            <person name="Grigoriev I.V."/>
            <person name="Zhou S."/>
            <person name="Raouche S."/>
            <person name="Rosso M.N."/>
        </authorList>
    </citation>
    <scope>NUCLEOTIDE SEQUENCE [LARGE SCALE GENOMIC DNA]</scope>
    <source>
        <strain evidence="3 4">BRFM 1820</strain>
    </source>
</reference>
<gene>
    <name evidence="3" type="ORF">OH76DRAFT_1345532</name>
</gene>
<keyword evidence="4" id="KW-1185">Reference proteome</keyword>
<feature type="transmembrane region" description="Helical" evidence="1">
    <location>
        <begin position="124"/>
        <end position="142"/>
    </location>
</feature>
<feature type="transmembrane region" description="Helical" evidence="1">
    <location>
        <begin position="46"/>
        <end position="65"/>
    </location>
</feature>
<proteinExistence type="predicted"/>
<keyword evidence="1" id="KW-0472">Membrane</keyword>
<evidence type="ECO:0000256" key="1">
    <source>
        <dbReference type="SAM" id="Phobius"/>
    </source>
</evidence>